<name>A0A6I2MHT7_9BACI</name>
<evidence type="ECO:0000313" key="1">
    <source>
        <dbReference type="EMBL" id="MRX56656.1"/>
    </source>
</evidence>
<gene>
    <name evidence="1" type="ORF">GJU41_22175</name>
</gene>
<dbReference type="Proteomes" id="UP000441585">
    <property type="component" value="Unassembled WGS sequence"/>
</dbReference>
<reference evidence="1 2" key="1">
    <citation type="submission" date="2019-11" db="EMBL/GenBank/DDBJ databases">
        <title>Bacillus idriensis genome.</title>
        <authorList>
            <person name="Konopka E.N."/>
            <person name="Newman J.D."/>
        </authorList>
    </citation>
    <scope>NUCLEOTIDE SEQUENCE [LARGE SCALE GENOMIC DNA]</scope>
    <source>
        <strain evidence="1 2">DSM 19097</strain>
    </source>
</reference>
<accession>A0A6I2MHT7</accession>
<dbReference type="RefSeq" id="WP_154319624.1">
    <property type="nucleotide sequence ID" value="NZ_CAJGAA010000005.1"/>
</dbReference>
<comment type="caution">
    <text evidence="1">The sequence shown here is derived from an EMBL/GenBank/DDBJ whole genome shotgun (WGS) entry which is preliminary data.</text>
</comment>
<evidence type="ECO:0000313" key="2">
    <source>
        <dbReference type="Proteomes" id="UP000441585"/>
    </source>
</evidence>
<dbReference type="AlphaFoldDB" id="A0A6I2MHT7"/>
<protein>
    <submittedName>
        <fullName evidence="1">Uncharacterized protein</fullName>
    </submittedName>
</protein>
<proteinExistence type="predicted"/>
<keyword evidence="2" id="KW-1185">Reference proteome</keyword>
<sequence length="77" mass="8871">MAQNALVIALENDGVRYSGQPGSLAHDCYRRNNLRDQKYEEIGSNMEFKMKTDYDSIDEEIIDNLLRLIGGVYPRMD</sequence>
<organism evidence="1 2">
    <name type="scientific">Metabacillus idriensis</name>
    <dbReference type="NCBI Taxonomy" id="324768"/>
    <lineage>
        <taxon>Bacteria</taxon>
        <taxon>Bacillati</taxon>
        <taxon>Bacillota</taxon>
        <taxon>Bacilli</taxon>
        <taxon>Bacillales</taxon>
        <taxon>Bacillaceae</taxon>
        <taxon>Metabacillus</taxon>
    </lineage>
</organism>
<dbReference type="EMBL" id="WKKF01000015">
    <property type="protein sequence ID" value="MRX56656.1"/>
    <property type="molecule type" value="Genomic_DNA"/>
</dbReference>